<gene>
    <name evidence="1" type="ORF">SAMN05421850_102382</name>
</gene>
<dbReference type="GO" id="GO:0016811">
    <property type="term" value="F:hydrolase activity, acting on carbon-nitrogen (but not peptide) bonds, in linear amides"/>
    <property type="evidence" value="ECO:0007669"/>
    <property type="project" value="InterPro"/>
</dbReference>
<dbReference type="PANTHER" id="PTHR31891:SF1">
    <property type="entry name" value="FORMAMIDASE C869.04-RELATED"/>
    <property type="match status" value="1"/>
</dbReference>
<dbReference type="AlphaFoldDB" id="A0A1G8K336"/>
<accession>A0A1G8K336</accession>
<evidence type="ECO:0000313" key="2">
    <source>
        <dbReference type="Proteomes" id="UP000199340"/>
    </source>
</evidence>
<dbReference type="Pfam" id="PF03069">
    <property type="entry name" value="FmdA_AmdA"/>
    <property type="match status" value="2"/>
</dbReference>
<dbReference type="Gene3D" id="3.10.28.20">
    <property type="entry name" value="Acetamidase/Formamidase-like domains"/>
    <property type="match status" value="1"/>
</dbReference>
<proteinExistence type="predicted"/>
<dbReference type="Proteomes" id="UP000199340">
    <property type="component" value="Unassembled WGS sequence"/>
</dbReference>
<dbReference type="PANTHER" id="PTHR31891">
    <property type="entry name" value="FORMAMIDASE C869.04-RELATED"/>
    <property type="match status" value="1"/>
</dbReference>
<name>A0A1G8K336_9RHOB</name>
<sequence>MPSDATPRLQASPETCAWGYFDAALEPVAEIASGSEIIIETVSGGPDHLPPRDAGFHVPQELFDIHTRSDRILPGHILTGPVAVTGARAGDVLQVDILDVKFRQDWGWNLIRPLAGTLPEDFPNQRVEFLPIDIDANTSRMPWGLGLPLAPFFGVMGVAPPRHWGRVSTIQPRLHGGNIDNKELVAGTTLYLPVQTDGALFSCGDGHAVQGDGEVCVTAIETALEGRFRLTARDDLGFDYPHAETPTHLITMGMHEDLDRCVEMALRQMIAWIVRQTGMSREDAYMLCSLAGDLRVTQTVNGNKGIHMMMAKDNVAIS</sequence>
<evidence type="ECO:0000313" key="1">
    <source>
        <dbReference type="EMBL" id="SDI37851.1"/>
    </source>
</evidence>
<keyword evidence="2" id="KW-1185">Reference proteome</keyword>
<protein>
    <submittedName>
        <fullName evidence="1">Acetamidase/formamidase</fullName>
    </submittedName>
</protein>
<organism evidence="1 2">
    <name type="scientific">Lutimaribacter saemankumensis</name>
    <dbReference type="NCBI Taxonomy" id="490829"/>
    <lineage>
        <taxon>Bacteria</taxon>
        <taxon>Pseudomonadati</taxon>
        <taxon>Pseudomonadota</taxon>
        <taxon>Alphaproteobacteria</taxon>
        <taxon>Rhodobacterales</taxon>
        <taxon>Roseobacteraceae</taxon>
        <taxon>Lutimaribacter</taxon>
    </lineage>
</organism>
<dbReference type="RefSeq" id="WP_090027969.1">
    <property type="nucleotide sequence ID" value="NZ_FNEB01000002.1"/>
</dbReference>
<dbReference type="OrthoDB" id="9785236at2"/>
<dbReference type="InterPro" id="IPR004304">
    <property type="entry name" value="FmdA_AmdA"/>
</dbReference>
<dbReference type="SUPFAM" id="SSF141130">
    <property type="entry name" value="Acetamidase/Formamidase-like"/>
    <property type="match status" value="1"/>
</dbReference>
<dbReference type="STRING" id="490829.SAMN05421850_102382"/>
<reference evidence="1 2" key="1">
    <citation type="submission" date="2016-10" db="EMBL/GenBank/DDBJ databases">
        <authorList>
            <person name="de Groot N.N."/>
        </authorList>
    </citation>
    <scope>NUCLEOTIDE SEQUENCE [LARGE SCALE GENOMIC DNA]</scope>
    <source>
        <strain evidence="1 2">DSM 28010</strain>
    </source>
</reference>
<dbReference type="Gene3D" id="2.60.120.580">
    <property type="entry name" value="Acetamidase/Formamidase-like domains"/>
    <property type="match status" value="2"/>
</dbReference>
<dbReference type="EMBL" id="FNEB01000002">
    <property type="protein sequence ID" value="SDI37851.1"/>
    <property type="molecule type" value="Genomic_DNA"/>
</dbReference>